<dbReference type="InterPro" id="IPR008927">
    <property type="entry name" value="6-PGluconate_DH-like_C_sf"/>
</dbReference>
<dbReference type="SUPFAM" id="SSF48179">
    <property type="entry name" value="6-phosphogluconate dehydrogenase C-terminal domain-like"/>
    <property type="match status" value="1"/>
</dbReference>
<evidence type="ECO:0000256" key="1">
    <source>
        <dbReference type="ARBA" id="ARBA00000469"/>
    </source>
</evidence>
<dbReference type="Pfam" id="PF00725">
    <property type="entry name" value="3HCDH"/>
    <property type="match status" value="1"/>
</dbReference>
<dbReference type="PANTHER" id="PTHR43612:SF3">
    <property type="entry name" value="TRIFUNCTIONAL ENZYME SUBUNIT ALPHA, MITOCHONDRIAL"/>
    <property type="match status" value="1"/>
</dbReference>
<sequence>MEQFGPISMTLRCGVAVLKVDSPGKENVLSDALTAALGATMESLAKRDDVNAVLIISAKPNSFIAGADIAMLETAKSAAEASAMSRNGQQKFQAIEEMPIPVVAAIMGSCMGGGLELALACHYRIGMASDRSVFSFPEVRLGLLPGAGGTQRLPRLVSLPGALDMMLSGRAIDARKAKQIGILDVLLDSVHNENDEFDGLKSLMLLEEIGIETALRLAAKTLKVDRRPSLWDTICRYIVSSSIVWNRFIRNPTIAQIRGKGGNHYPAPFAILKCIEAGILQGPSVGYATESEEFGHLTQTNESKALIGLFHASTKCKKQRFGSAASIKFVAIIGASEVGIGLVGITARKNLNVILVDEAHIADGDSLKRVKKHFSNALICFDQTDLHIIPIVAVTKGKMSRRDADATIEKIAFVDSISEIKNADAVIVALEFDSSYDFYREIIAKIEAVVGDEVPIAVNCFGRSLEQICATSKRPQRILAVFYVMPVERSEYVELIAHKSTNRNAIATVASLIVMQKKLMLLSRESDDEPGYYVVQCILAAISELDRQICEGYLKSALDIDKFSRRAGFMIGFAEIADLIGLDVVADIAHRWDIANEPSKFRLNFMQSVSFSKR</sequence>
<reference evidence="18" key="1">
    <citation type="submission" date="2016-06" db="UniProtKB">
        <authorList>
            <consortium name="WormBaseParasite"/>
        </authorList>
    </citation>
    <scope>IDENTIFICATION</scope>
</reference>
<dbReference type="InterPro" id="IPR050136">
    <property type="entry name" value="FA_oxidation_alpha_subunit"/>
</dbReference>
<evidence type="ECO:0000256" key="2">
    <source>
        <dbReference type="ARBA" id="ARBA00005005"/>
    </source>
</evidence>
<dbReference type="EMBL" id="UYWY01019534">
    <property type="protein sequence ID" value="VDM37994.1"/>
    <property type="molecule type" value="Genomic_DNA"/>
</dbReference>
<dbReference type="Proteomes" id="UP000050794">
    <property type="component" value="Unassembled WGS sequence"/>
</dbReference>
<evidence type="ECO:0000256" key="9">
    <source>
        <dbReference type="ARBA" id="ARBA00023098"/>
    </source>
</evidence>
<dbReference type="GO" id="GO:0016507">
    <property type="term" value="C:mitochondrial fatty acid beta-oxidation multienzyme complex"/>
    <property type="evidence" value="ECO:0007669"/>
    <property type="project" value="TreeGrafter"/>
</dbReference>
<protein>
    <recommendedName>
        <fullName evidence="5">enoyl-CoA hydratase</fullName>
        <ecNumber evidence="5">4.2.1.17</ecNumber>
    </recommendedName>
</protein>
<evidence type="ECO:0000259" key="15">
    <source>
        <dbReference type="Pfam" id="PF02737"/>
    </source>
</evidence>
<evidence type="ECO:0000256" key="5">
    <source>
        <dbReference type="ARBA" id="ARBA00012076"/>
    </source>
</evidence>
<feature type="domain" description="3-hydroxyacyl-CoA dehydrogenase C-terminal" evidence="14">
    <location>
        <begin position="533"/>
        <end position="602"/>
    </location>
</feature>
<keyword evidence="7" id="KW-0560">Oxidoreductase</keyword>
<evidence type="ECO:0000256" key="8">
    <source>
        <dbReference type="ARBA" id="ARBA00023027"/>
    </source>
</evidence>
<dbReference type="InterPro" id="IPR006176">
    <property type="entry name" value="3-OHacyl-CoA_DH_NAD-bd"/>
</dbReference>
<dbReference type="UniPathway" id="UPA00659"/>
<comment type="pathway">
    <text evidence="2">Lipid metabolism; fatty acid beta-oxidation.</text>
</comment>
<keyword evidence="8" id="KW-0520">NAD</keyword>
<accession>A0A183UDV3</accession>
<proteinExistence type="inferred from homology"/>
<keyword evidence="6" id="KW-0276">Fatty acid metabolism</keyword>
<dbReference type="Gene3D" id="3.40.50.720">
    <property type="entry name" value="NAD(P)-binding Rossmann-like Domain"/>
    <property type="match status" value="1"/>
</dbReference>
<keyword evidence="10" id="KW-0456">Lyase</keyword>
<comment type="catalytic activity">
    <reaction evidence="1">
        <text>(3S)-hydroxyhexadecanoyl-CoA = (2E)-hexadecenoyl-CoA + H2O</text>
        <dbReference type="Rhea" id="RHEA:31163"/>
        <dbReference type="ChEBI" id="CHEBI:15377"/>
        <dbReference type="ChEBI" id="CHEBI:61526"/>
        <dbReference type="ChEBI" id="CHEBI:62613"/>
    </reaction>
    <physiologicalReaction direction="right-to-left" evidence="1">
        <dbReference type="Rhea" id="RHEA:31165"/>
    </physiologicalReaction>
</comment>
<name>A0A183UDV3_TOXCA</name>
<dbReference type="FunFam" id="3.90.226.10:FF:000011">
    <property type="entry name" value="Fatty acid oxidation complex subunit alpha"/>
    <property type="match status" value="1"/>
</dbReference>
<evidence type="ECO:0000259" key="14">
    <source>
        <dbReference type="Pfam" id="PF00725"/>
    </source>
</evidence>
<dbReference type="WBParaSite" id="TCNE_0000667301-mRNA-1">
    <property type="protein sequence ID" value="TCNE_0000667301-mRNA-1"/>
    <property type="gene ID" value="TCNE_0000667301"/>
</dbReference>
<dbReference type="InterPro" id="IPR036291">
    <property type="entry name" value="NAD(P)-bd_dom_sf"/>
</dbReference>
<evidence type="ECO:0000313" key="18">
    <source>
        <dbReference type="WBParaSite" id="TCNE_0000667301-mRNA-1"/>
    </source>
</evidence>
<keyword evidence="11" id="KW-0511">Multifunctional enzyme</keyword>
<dbReference type="Pfam" id="PF00378">
    <property type="entry name" value="ECH_1"/>
    <property type="match status" value="1"/>
</dbReference>
<dbReference type="InterPro" id="IPR013328">
    <property type="entry name" value="6PGD_dom2"/>
</dbReference>
<keyword evidence="17" id="KW-1185">Reference proteome</keyword>
<comment type="catalytic activity">
    <reaction evidence="13">
        <text>(3S)-hydroxydecanoyl-CoA + NAD(+) = 3-oxodecanoyl-CoA + NADH + H(+)</text>
        <dbReference type="Rhea" id="RHEA:31187"/>
        <dbReference type="ChEBI" id="CHEBI:15378"/>
        <dbReference type="ChEBI" id="CHEBI:57540"/>
        <dbReference type="ChEBI" id="CHEBI:57945"/>
        <dbReference type="ChEBI" id="CHEBI:62548"/>
        <dbReference type="ChEBI" id="CHEBI:62616"/>
    </reaction>
    <physiologicalReaction direction="left-to-right" evidence="13">
        <dbReference type="Rhea" id="RHEA:31188"/>
    </physiologicalReaction>
</comment>
<evidence type="ECO:0000256" key="10">
    <source>
        <dbReference type="ARBA" id="ARBA00023239"/>
    </source>
</evidence>
<dbReference type="AlphaFoldDB" id="A0A183UDV3"/>
<dbReference type="InterPro" id="IPR029045">
    <property type="entry name" value="ClpP/crotonase-like_dom_sf"/>
</dbReference>
<dbReference type="GO" id="GO:0070403">
    <property type="term" value="F:NAD+ binding"/>
    <property type="evidence" value="ECO:0007669"/>
    <property type="project" value="InterPro"/>
</dbReference>
<comment type="similarity">
    <text evidence="3">In the central section; belongs to the 3-hydroxyacyl-CoA dehydrogenase family.</text>
</comment>
<evidence type="ECO:0000256" key="13">
    <source>
        <dbReference type="ARBA" id="ARBA00048361"/>
    </source>
</evidence>
<reference evidence="16 17" key="2">
    <citation type="submission" date="2018-11" db="EMBL/GenBank/DDBJ databases">
        <authorList>
            <consortium name="Pathogen Informatics"/>
        </authorList>
    </citation>
    <scope>NUCLEOTIDE SEQUENCE [LARGE SCALE GENOMIC DNA]</scope>
</reference>
<comment type="catalytic activity">
    <reaction evidence="12">
        <text>(3S)-hydroxyhexadecanoyl-CoA + NAD(+) = 3-oxohexadecanoyl-CoA + NADH + H(+)</text>
        <dbReference type="Rhea" id="RHEA:31159"/>
        <dbReference type="ChEBI" id="CHEBI:15378"/>
        <dbReference type="ChEBI" id="CHEBI:57349"/>
        <dbReference type="ChEBI" id="CHEBI:57540"/>
        <dbReference type="ChEBI" id="CHEBI:57945"/>
        <dbReference type="ChEBI" id="CHEBI:62613"/>
    </reaction>
    <physiologicalReaction direction="left-to-right" evidence="12">
        <dbReference type="Rhea" id="RHEA:31160"/>
    </physiologicalReaction>
</comment>
<dbReference type="InterPro" id="IPR001753">
    <property type="entry name" value="Enoyl-CoA_hydra/iso"/>
</dbReference>
<organism evidence="17 18">
    <name type="scientific">Toxocara canis</name>
    <name type="common">Canine roundworm</name>
    <dbReference type="NCBI Taxonomy" id="6265"/>
    <lineage>
        <taxon>Eukaryota</taxon>
        <taxon>Metazoa</taxon>
        <taxon>Ecdysozoa</taxon>
        <taxon>Nematoda</taxon>
        <taxon>Chromadorea</taxon>
        <taxon>Rhabditida</taxon>
        <taxon>Spirurina</taxon>
        <taxon>Ascaridomorpha</taxon>
        <taxon>Ascaridoidea</taxon>
        <taxon>Toxocaridae</taxon>
        <taxon>Toxocara</taxon>
    </lineage>
</organism>
<keyword evidence="9" id="KW-0443">Lipid metabolism</keyword>
<dbReference type="SUPFAM" id="SSF51735">
    <property type="entry name" value="NAD(P)-binding Rossmann-fold domains"/>
    <property type="match status" value="1"/>
</dbReference>
<dbReference type="GO" id="GO:0006635">
    <property type="term" value="P:fatty acid beta-oxidation"/>
    <property type="evidence" value="ECO:0007669"/>
    <property type="project" value="UniProtKB-UniPathway"/>
</dbReference>
<dbReference type="Gene3D" id="1.10.1040.10">
    <property type="entry name" value="N-(1-d-carboxylethyl)-l-norvaline Dehydrogenase, domain 2"/>
    <property type="match status" value="1"/>
</dbReference>
<evidence type="ECO:0000256" key="11">
    <source>
        <dbReference type="ARBA" id="ARBA00023268"/>
    </source>
</evidence>
<evidence type="ECO:0000256" key="6">
    <source>
        <dbReference type="ARBA" id="ARBA00022832"/>
    </source>
</evidence>
<feature type="domain" description="3-hydroxyacyl-CoA dehydrogenase NAD binding" evidence="15">
    <location>
        <begin position="330"/>
        <end position="520"/>
    </location>
</feature>
<evidence type="ECO:0000313" key="17">
    <source>
        <dbReference type="Proteomes" id="UP000050794"/>
    </source>
</evidence>
<dbReference type="Pfam" id="PF02737">
    <property type="entry name" value="3HCDH_N"/>
    <property type="match status" value="1"/>
</dbReference>
<dbReference type="PANTHER" id="PTHR43612">
    <property type="entry name" value="TRIFUNCTIONAL ENZYME SUBUNIT ALPHA"/>
    <property type="match status" value="1"/>
</dbReference>
<evidence type="ECO:0000313" key="16">
    <source>
        <dbReference type="EMBL" id="VDM37994.1"/>
    </source>
</evidence>
<dbReference type="SUPFAM" id="SSF52096">
    <property type="entry name" value="ClpP/crotonase"/>
    <property type="match status" value="1"/>
</dbReference>
<comment type="similarity">
    <text evidence="4">In the N-terminal section; belongs to the enoyl-CoA hydratase/isomerase family.</text>
</comment>
<evidence type="ECO:0000256" key="4">
    <source>
        <dbReference type="ARBA" id="ARBA00008750"/>
    </source>
</evidence>
<evidence type="ECO:0000256" key="7">
    <source>
        <dbReference type="ARBA" id="ARBA00023002"/>
    </source>
</evidence>
<gene>
    <name evidence="16" type="ORF">TCNE_LOCUS6673</name>
</gene>
<dbReference type="EC" id="4.2.1.17" evidence="5"/>
<dbReference type="CDD" id="cd06558">
    <property type="entry name" value="crotonase-like"/>
    <property type="match status" value="1"/>
</dbReference>
<evidence type="ECO:0000256" key="3">
    <source>
        <dbReference type="ARBA" id="ARBA00007005"/>
    </source>
</evidence>
<dbReference type="Gene3D" id="3.90.226.10">
    <property type="entry name" value="2-enoyl-CoA Hydratase, Chain A, domain 1"/>
    <property type="match status" value="1"/>
</dbReference>
<evidence type="ECO:0000256" key="12">
    <source>
        <dbReference type="ARBA" id="ARBA00047613"/>
    </source>
</evidence>
<dbReference type="InterPro" id="IPR006108">
    <property type="entry name" value="3HC_DH_C"/>
</dbReference>
<dbReference type="GO" id="GO:0004300">
    <property type="term" value="F:enoyl-CoA hydratase activity"/>
    <property type="evidence" value="ECO:0007669"/>
    <property type="project" value="UniProtKB-EC"/>
</dbReference>
<dbReference type="GO" id="GO:0016509">
    <property type="term" value="F:long-chain (3S)-3-hydroxyacyl-CoA dehydrogenase (NAD+) activity"/>
    <property type="evidence" value="ECO:0007669"/>
    <property type="project" value="TreeGrafter"/>
</dbReference>